<dbReference type="PANTHER" id="PTHR38436:SF1">
    <property type="entry name" value="ESTER CYCLASE"/>
    <property type="match status" value="1"/>
</dbReference>
<dbReference type="InterPro" id="IPR032710">
    <property type="entry name" value="NTF2-like_dom_sf"/>
</dbReference>
<dbReference type="KEGG" id="gai:IMCC3135_20745"/>
<dbReference type="PANTHER" id="PTHR38436">
    <property type="entry name" value="POLYKETIDE CYCLASE SNOAL-LIKE DOMAIN"/>
    <property type="match status" value="1"/>
</dbReference>
<name>A0A2Z2NRT1_9GAMM</name>
<dbReference type="GO" id="GO:0030638">
    <property type="term" value="P:polyketide metabolic process"/>
    <property type="evidence" value="ECO:0007669"/>
    <property type="project" value="InterPro"/>
</dbReference>
<dbReference type="Proteomes" id="UP000250079">
    <property type="component" value="Chromosome"/>
</dbReference>
<gene>
    <name evidence="1" type="ORF">IMCC3135_20745</name>
</gene>
<dbReference type="AlphaFoldDB" id="A0A2Z2NRT1"/>
<dbReference type="EMBL" id="CP018632">
    <property type="protein sequence ID" value="ASJ74226.1"/>
    <property type="molecule type" value="Genomic_DNA"/>
</dbReference>
<organism evidence="1 2">
    <name type="scientific">Granulosicoccus antarcticus IMCC3135</name>
    <dbReference type="NCBI Taxonomy" id="1192854"/>
    <lineage>
        <taxon>Bacteria</taxon>
        <taxon>Pseudomonadati</taxon>
        <taxon>Pseudomonadota</taxon>
        <taxon>Gammaproteobacteria</taxon>
        <taxon>Chromatiales</taxon>
        <taxon>Granulosicoccaceae</taxon>
        <taxon>Granulosicoccus</taxon>
    </lineage>
</organism>
<proteinExistence type="predicted"/>
<evidence type="ECO:0000313" key="2">
    <source>
        <dbReference type="Proteomes" id="UP000250079"/>
    </source>
</evidence>
<sequence length="363" mass="40048">MELNLELNQANKARVREYWATIDSASCEDMPAVAASYLSEHFCWKGPAPLGEITGPYALAQEVLIPLKQAFADLTRQVHLFMGGQSIDHVGDEAKDAYWVAGTGYLTGMARDSFLGIPATSRPLRIRWSEFIRFKGDVMVESQVIIDFVDWFEQIGLPVLPAPRGASHVYPAATGFDGVLDEAQSSEETAQTLSLGHKLLYGGLNGFDQNDLSSMGMADFFHPNLKWYGPGGIGACLSFSEFEQLHQQPWLVAFPDRKVLALESLFAEGRLLASSGVAGVQATHTGPYLGESASGVRLTVSGIDFWLRSDEQFTENWVFVDMIDLFGQMGIDLFARMLELRDKRDALMADNERSSNSDRKTAS</sequence>
<protein>
    <recommendedName>
        <fullName evidence="3">SnoaL-like domain-containing protein</fullName>
    </recommendedName>
</protein>
<keyword evidence="2" id="KW-1185">Reference proteome</keyword>
<evidence type="ECO:0000313" key="1">
    <source>
        <dbReference type="EMBL" id="ASJ74226.1"/>
    </source>
</evidence>
<dbReference type="OrthoDB" id="1948945at2"/>
<dbReference type="InterPro" id="IPR009959">
    <property type="entry name" value="Cyclase_SnoaL-like"/>
</dbReference>
<dbReference type="SUPFAM" id="SSF54427">
    <property type="entry name" value="NTF2-like"/>
    <property type="match status" value="2"/>
</dbReference>
<dbReference type="RefSeq" id="WP_088919285.1">
    <property type="nucleotide sequence ID" value="NZ_CP018632.1"/>
</dbReference>
<reference evidence="1 2" key="1">
    <citation type="submission" date="2016-12" db="EMBL/GenBank/DDBJ databases">
        <authorList>
            <person name="Song W.-J."/>
            <person name="Kurnit D.M."/>
        </authorList>
    </citation>
    <scope>NUCLEOTIDE SEQUENCE [LARGE SCALE GENOMIC DNA]</scope>
    <source>
        <strain evidence="1 2">IMCC3135</strain>
    </source>
</reference>
<dbReference type="Pfam" id="PF07366">
    <property type="entry name" value="SnoaL"/>
    <property type="match status" value="1"/>
</dbReference>
<dbReference type="Gene3D" id="3.10.450.50">
    <property type="match status" value="2"/>
</dbReference>
<evidence type="ECO:0008006" key="3">
    <source>
        <dbReference type="Google" id="ProtNLM"/>
    </source>
</evidence>
<accession>A0A2Z2NRT1</accession>